<name>A0AAV5HI74_9ROSI</name>
<keyword evidence="1" id="KW-0175">Coiled coil</keyword>
<dbReference type="EMBL" id="BPVZ01000002">
    <property type="protein sequence ID" value="GKU88353.1"/>
    <property type="molecule type" value="Genomic_DNA"/>
</dbReference>
<reference evidence="2 3" key="1">
    <citation type="journal article" date="2021" name="Commun. Biol.">
        <title>The genome of Shorea leprosula (Dipterocarpaceae) highlights the ecological relevance of drought in aseasonal tropical rainforests.</title>
        <authorList>
            <person name="Ng K.K.S."/>
            <person name="Kobayashi M.J."/>
            <person name="Fawcett J.A."/>
            <person name="Hatakeyama M."/>
            <person name="Paape T."/>
            <person name="Ng C.H."/>
            <person name="Ang C.C."/>
            <person name="Tnah L.H."/>
            <person name="Lee C.T."/>
            <person name="Nishiyama T."/>
            <person name="Sese J."/>
            <person name="O'Brien M.J."/>
            <person name="Copetti D."/>
            <person name="Mohd Noor M.I."/>
            <person name="Ong R.C."/>
            <person name="Putra M."/>
            <person name="Sireger I.Z."/>
            <person name="Indrioko S."/>
            <person name="Kosugi Y."/>
            <person name="Izuno A."/>
            <person name="Isagi Y."/>
            <person name="Lee S.L."/>
            <person name="Shimizu K.K."/>
        </authorList>
    </citation>
    <scope>NUCLEOTIDE SEQUENCE [LARGE SCALE GENOMIC DNA]</scope>
    <source>
        <strain evidence="2">214</strain>
    </source>
</reference>
<dbReference type="PANTHER" id="PTHR33601:SF22">
    <property type="entry name" value="PROTEIN LITTLE ZIPPER 1"/>
    <property type="match status" value="1"/>
</dbReference>
<gene>
    <name evidence="2" type="ORF">SLEP1_g2630</name>
</gene>
<dbReference type="PANTHER" id="PTHR33601">
    <property type="entry name" value="PROTEIN LITTLE ZIPPER 4"/>
    <property type="match status" value="1"/>
</dbReference>
<evidence type="ECO:0000313" key="3">
    <source>
        <dbReference type="Proteomes" id="UP001054252"/>
    </source>
</evidence>
<proteinExistence type="predicted"/>
<accession>A0AAV5HI74</accession>
<comment type="caution">
    <text evidence="2">The sequence shown here is derived from an EMBL/GenBank/DDBJ whole genome shotgun (WGS) entry which is preliminary data.</text>
</comment>
<evidence type="ECO:0000256" key="1">
    <source>
        <dbReference type="SAM" id="Coils"/>
    </source>
</evidence>
<dbReference type="InterPro" id="IPR039312">
    <property type="entry name" value="ZPR"/>
</dbReference>
<dbReference type="Proteomes" id="UP001054252">
    <property type="component" value="Unassembled WGS sequence"/>
</dbReference>
<organism evidence="2 3">
    <name type="scientific">Rubroshorea leprosula</name>
    <dbReference type="NCBI Taxonomy" id="152421"/>
    <lineage>
        <taxon>Eukaryota</taxon>
        <taxon>Viridiplantae</taxon>
        <taxon>Streptophyta</taxon>
        <taxon>Embryophyta</taxon>
        <taxon>Tracheophyta</taxon>
        <taxon>Spermatophyta</taxon>
        <taxon>Magnoliopsida</taxon>
        <taxon>eudicotyledons</taxon>
        <taxon>Gunneridae</taxon>
        <taxon>Pentapetalae</taxon>
        <taxon>rosids</taxon>
        <taxon>malvids</taxon>
        <taxon>Malvales</taxon>
        <taxon>Dipterocarpaceae</taxon>
        <taxon>Rubroshorea</taxon>
    </lineage>
</organism>
<protein>
    <submittedName>
        <fullName evidence="2">Uncharacterized protein</fullName>
    </submittedName>
</protein>
<evidence type="ECO:0000313" key="2">
    <source>
        <dbReference type="EMBL" id="GKU88353.1"/>
    </source>
</evidence>
<dbReference type="AlphaFoldDB" id="A0AAV5HI74"/>
<sequence length="107" mass="12891">MCMNSSTPIPRSESFYSFWRRRPSKRHNVRVRRLNRWRTRRGAGAKKTMVKDGIEKMEIKNLKLYVKNQSIIEENEELRRKALLLHQENQTLLAQLQKKLHNPQTTF</sequence>
<feature type="coiled-coil region" evidence="1">
    <location>
        <begin position="68"/>
        <end position="95"/>
    </location>
</feature>
<keyword evidence="3" id="KW-1185">Reference proteome</keyword>